<accession>A0AB34CD42</accession>
<evidence type="ECO:0000259" key="4">
    <source>
        <dbReference type="Pfam" id="PF16754"/>
    </source>
</evidence>
<dbReference type="SUPFAM" id="SSF53955">
    <property type="entry name" value="Lysozyme-like"/>
    <property type="match status" value="1"/>
</dbReference>
<organism evidence="5 6">
    <name type="scientific">Pseudomonas chlororaphis</name>
    <dbReference type="NCBI Taxonomy" id="587753"/>
    <lineage>
        <taxon>Bacteria</taxon>
        <taxon>Pseudomonadati</taxon>
        <taxon>Pseudomonadota</taxon>
        <taxon>Gammaproteobacteria</taxon>
        <taxon>Pseudomonadales</taxon>
        <taxon>Pseudomonadaceae</taxon>
        <taxon>Pseudomonas</taxon>
    </lineage>
</organism>
<evidence type="ECO:0000256" key="3">
    <source>
        <dbReference type="SAM" id="Coils"/>
    </source>
</evidence>
<dbReference type="GO" id="GO:0003796">
    <property type="term" value="F:lysozyme activity"/>
    <property type="evidence" value="ECO:0007669"/>
    <property type="project" value="InterPro"/>
</dbReference>
<evidence type="ECO:0000256" key="2">
    <source>
        <dbReference type="ARBA" id="ARBA00022638"/>
    </source>
</evidence>
<keyword evidence="2" id="KW-0081">Bacteriolytic enzyme</keyword>
<comment type="caution">
    <text evidence="5">The sequence shown here is derived from an EMBL/GenBank/DDBJ whole genome shotgun (WGS) entry which is preliminary data.</text>
</comment>
<keyword evidence="1" id="KW-0929">Antimicrobial</keyword>
<dbReference type="InterPro" id="IPR023347">
    <property type="entry name" value="Lysozyme_dom_sf"/>
</dbReference>
<dbReference type="EMBL" id="VWPC01000002">
    <property type="protein sequence ID" value="KAA5845331.1"/>
    <property type="molecule type" value="Genomic_DNA"/>
</dbReference>
<proteinExistence type="predicted"/>
<name>A0AB34CD42_9PSED</name>
<dbReference type="GO" id="GO:0042742">
    <property type="term" value="P:defense response to bacterium"/>
    <property type="evidence" value="ECO:0007669"/>
    <property type="project" value="UniProtKB-KW"/>
</dbReference>
<dbReference type="InterPro" id="IPR031922">
    <property type="entry name" value="Pesticin_C"/>
</dbReference>
<dbReference type="RefSeq" id="WP_102680823.1">
    <property type="nucleotide sequence ID" value="NZ_VWPC01000002.1"/>
</dbReference>
<protein>
    <recommendedName>
        <fullName evidence="4">Pesticin C-terminal domain-containing protein</fullName>
    </recommendedName>
</protein>
<feature type="domain" description="Pesticin C-terminal" evidence="4">
    <location>
        <begin position="267"/>
        <end position="420"/>
    </location>
</feature>
<keyword evidence="3" id="KW-0175">Coiled coil</keyword>
<evidence type="ECO:0000256" key="1">
    <source>
        <dbReference type="ARBA" id="ARBA00022529"/>
    </source>
</evidence>
<gene>
    <name evidence="5" type="ORF">F2A38_00505</name>
</gene>
<reference evidence="5 6" key="1">
    <citation type="submission" date="2019-09" db="EMBL/GenBank/DDBJ databases">
        <authorList>
            <person name="Vacheron J."/>
            <person name="Dubost A."/>
            <person name="Prigent-Combaret C."/>
            <person name="Muller D."/>
        </authorList>
    </citation>
    <scope>NUCLEOTIDE SEQUENCE [LARGE SCALE GENOMIC DNA]</scope>
    <source>
        <strain evidence="5 6">JV497</strain>
    </source>
</reference>
<sequence length="454" mass="48911">MAEKNILVNRGIQPGTSIGSSPSHFGNGWNTRSYNTDMTSGAGAGLSSTVSVNGAPTSGGHAIAQVPFYLMQSALEESLAEGNGWLPYDAYPDLGMDFWGTIPIQIYETRRDLADKFDRERNQQIAAVKAELNGAGVSHASVDAINRSLEFVQKKLAEWEDKLAASVAKLMQNPAKDYLERTIDNILADLRKIGEYDAPAAIDQELAGFKNACETANNLAIRDSLAQENANLVDSRSALNAIAQAKLMASMTAIEQGKALAQQPLFDTDYLRDKEGGLQTTGYIPMEQGVPVGESGVTLGVGVDLGGKTAASLLNDGVPQSLVSILGEYTGLRGQQALNKLQQKPLVISEAQAKELTGIYFEIISSAVERRVNNAAGAGKFRSIPYQTRTAIIDLSYQYSDNLAARTPKTWGMIIGGDWKGLVQELNNFGDAYPTRRKAEAKLIQSDIDMGLLK</sequence>
<dbReference type="InterPro" id="IPR023346">
    <property type="entry name" value="Lysozyme-like_dom_sf"/>
</dbReference>
<dbReference type="AlphaFoldDB" id="A0AB34CD42"/>
<dbReference type="Proteomes" id="UP000323924">
    <property type="component" value="Unassembled WGS sequence"/>
</dbReference>
<evidence type="ECO:0000313" key="6">
    <source>
        <dbReference type="Proteomes" id="UP000323924"/>
    </source>
</evidence>
<dbReference type="CDD" id="cd16902">
    <property type="entry name" value="pesticin_lyz"/>
    <property type="match status" value="1"/>
</dbReference>
<dbReference type="GO" id="GO:0031640">
    <property type="term" value="P:killing of cells of another organism"/>
    <property type="evidence" value="ECO:0007669"/>
    <property type="project" value="UniProtKB-KW"/>
</dbReference>
<dbReference type="Gene3D" id="1.10.530.40">
    <property type="match status" value="1"/>
</dbReference>
<feature type="coiled-coil region" evidence="3">
    <location>
        <begin position="142"/>
        <end position="169"/>
    </location>
</feature>
<dbReference type="Pfam" id="PF16754">
    <property type="entry name" value="Pesticin"/>
    <property type="match status" value="1"/>
</dbReference>
<evidence type="ECO:0000313" key="5">
    <source>
        <dbReference type="EMBL" id="KAA5845331.1"/>
    </source>
</evidence>